<evidence type="ECO:0000313" key="3">
    <source>
        <dbReference type="Proteomes" id="UP000557509"/>
    </source>
</evidence>
<evidence type="ECO:0000256" key="1">
    <source>
        <dbReference type="SAM" id="MobiDB-lite"/>
    </source>
</evidence>
<feature type="region of interest" description="Disordered" evidence="1">
    <location>
        <begin position="29"/>
        <end position="49"/>
    </location>
</feature>
<dbReference type="EMBL" id="JAAUHK010000186">
    <property type="protein sequence ID" value="KAF4645911.1"/>
    <property type="molecule type" value="Genomic_DNA"/>
</dbReference>
<dbReference type="AlphaFoldDB" id="A0A7J6KH95"/>
<accession>A0A7J6KH95</accession>
<feature type="compositionally biased region" description="Polar residues" evidence="1">
    <location>
        <begin position="29"/>
        <end position="44"/>
    </location>
</feature>
<proteinExistence type="predicted"/>
<sequence>MKYQSASLLHDSILHQRLDSLLSSYNESKLSLDPTGSLSASQAKTYRRKERHSNRCFPLCRGESQKNSLGNCMGESRAL</sequence>
<keyword evidence="3" id="KW-1185">Reference proteome</keyword>
<organism evidence="2 3">
    <name type="scientific">Toxoplasma gondii</name>
    <dbReference type="NCBI Taxonomy" id="5811"/>
    <lineage>
        <taxon>Eukaryota</taxon>
        <taxon>Sar</taxon>
        <taxon>Alveolata</taxon>
        <taxon>Apicomplexa</taxon>
        <taxon>Conoidasida</taxon>
        <taxon>Coccidia</taxon>
        <taxon>Eucoccidiorida</taxon>
        <taxon>Eimeriorina</taxon>
        <taxon>Sarcocystidae</taxon>
        <taxon>Toxoplasma</taxon>
    </lineage>
</organism>
<protein>
    <submittedName>
        <fullName evidence="2">Uncharacterized protein</fullName>
    </submittedName>
</protein>
<dbReference type="Proteomes" id="UP000557509">
    <property type="component" value="Unassembled WGS sequence"/>
</dbReference>
<reference evidence="2 3" key="1">
    <citation type="submission" date="2020-03" db="EMBL/GenBank/DDBJ databases">
        <title>Genome sequence of Toxoplasma gondii RH-88 strain.</title>
        <authorList>
            <person name="Lorenzi H.A."/>
            <person name="Venepally P."/>
            <person name="Rozenberg A."/>
            <person name="Sibley D."/>
        </authorList>
    </citation>
    <scope>NUCLEOTIDE SEQUENCE [LARGE SCALE GENOMIC DNA]</scope>
    <source>
        <strain evidence="2 3">RH-88</strain>
    </source>
</reference>
<comment type="caution">
    <text evidence="2">The sequence shown here is derived from an EMBL/GenBank/DDBJ whole genome shotgun (WGS) entry which is preliminary data.</text>
</comment>
<name>A0A7J6KH95_TOXGO</name>
<evidence type="ECO:0000313" key="2">
    <source>
        <dbReference type="EMBL" id="KAF4645911.1"/>
    </source>
</evidence>
<gene>
    <name evidence="2" type="ORF">TGRH88_021870</name>
</gene>